<dbReference type="PROSITE" id="PS00028">
    <property type="entry name" value="ZINC_FINGER_C2H2_1"/>
    <property type="match status" value="1"/>
</dbReference>
<dbReference type="PROSITE" id="PS50157">
    <property type="entry name" value="ZINC_FINGER_C2H2_2"/>
    <property type="match status" value="1"/>
</dbReference>
<dbReference type="VEuPathDB" id="VectorBase:PPAPM1_010307"/>
<protein>
    <submittedName>
        <fullName evidence="1">Uncharacterized protein</fullName>
    </submittedName>
</protein>
<dbReference type="InterPro" id="IPR012934">
    <property type="entry name" value="Znf_AD"/>
</dbReference>
<dbReference type="SMART" id="SM00868">
    <property type="entry name" value="zf-AD"/>
    <property type="match status" value="1"/>
</dbReference>
<dbReference type="SUPFAM" id="SSF57667">
    <property type="entry name" value="beta-beta-alpha zinc fingers"/>
    <property type="match status" value="1"/>
</dbReference>
<name>A0A1B0DR60_PHLPP</name>
<keyword evidence="2" id="KW-1185">Reference proteome</keyword>
<accession>A0A1B0DR60</accession>
<proteinExistence type="predicted"/>
<organism evidence="1 2">
    <name type="scientific">Phlebotomus papatasi</name>
    <name type="common">Sandfly</name>
    <dbReference type="NCBI Taxonomy" id="29031"/>
    <lineage>
        <taxon>Eukaryota</taxon>
        <taxon>Metazoa</taxon>
        <taxon>Ecdysozoa</taxon>
        <taxon>Arthropoda</taxon>
        <taxon>Hexapoda</taxon>
        <taxon>Insecta</taxon>
        <taxon>Pterygota</taxon>
        <taxon>Neoptera</taxon>
        <taxon>Endopterygota</taxon>
        <taxon>Diptera</taxon>
        <taxon>Nematocera</taxon>
        <taxon>Psychodoidea</taxon>
        <taxon>Psychodidae</taxon>
        <taxon>Phlebotomus</taxon>
        <taxon>Phlebotomus</taxon>
    </lineage>
</organism>
<dbReference type="EMBL" id="AJVK01019711">
    <property type="status" value="NOT_ANNOTATED_CDS"/>
    <property type="molecule type" value="Genomic_DNA"/>
</dbReference>
<dbReference type="Pfam" id="PF07776">
    <property type="entry name" value="zf-AD"/>
    <property type="match status" value="1"/>
</dbReference>
<dbReference type="VEuPathDB" id="VectorBase:PPAI011043"/>
<dbReference type="GO" id="GO:0008270">
    <property type="term" value="F:zinc ion binding"/>
    <property type="evidence" value="ECO:0007669"/>
    <property type="project" value="UniProtKB-UniRule"/>
</dbReference>
<sequence length="342" mass="38999">MEIKNLDLDKICRVCLTVKKDMRPLFGEMVADMLMDFARVQIDNTDGWPDKICVQCVHQVSRCHAFKNRVEKSDQQLRQYIKGITVIVEETLPKEMTITQIELQRADIQQRGEVQSHSLQSPQRQEFQIVKSSDLHSVTGSDAQPQQMIITNGQIHNAQLLNAAGQIVTSHGQPMTVQTGAQIVQAGQIVHQGPILQAGNTLQMINQNGQTQVVQIQRTSDDRCEIIVQPEMTGGGETHYYEDGMITISTQAIEAEDESQIIEEVEEEEEEQQETYTLTVSDTEEQEDKEYLAEFISLQTSCPSPGRYICNLCRKEFKHSKWLHTHMKQHSNWIKVHLPLYP</sequence>
<reference evidence="1" key="1">
    <citation type="submission" date="2022-08" db="UniProtKB">
        <authorList>
            <consortium name="EnsemblMetazoa"/>
        </authorList>
    </citation>
    <scope>IDENTIFICATION</scope>
    <source>
        <strain evidence="1">Israel</strain>
    </source>
</reference>
<evidence type="ECO:0000313" key="2">
    <source>
        <dbReference type="Proteomes" id="UP000092462"/>
    </source>
</evidence>
<dbReference type="AlphaFoldDB" id="A0A1B0DR60"/>
<dbReference type="GO" id="GO:0005634">
    <property type="term" value="C:nucleus"/>
    <property type="evidence" value="ECO:0007669"/>
    <property type="project" value="InterPro"/>
</dbReference>
<dbReference type="Gene3D" id="3.40.1800.20">
    <property type="match status" value="1"/>
</dbReference>
<dbReference type="InterPro" id="IPR036236">
    <property type="entry name" value="Znf_C2H2_sf"/>
</dbReference>
<dbReference type="InterPro" id="IPR013087">
    <property type="entry name" value="Znf_C2H2_type"/>
</dbReference>
<dbReference type="PROSITE" id="PS51915">
    <property type="entry name" value="ZAD"/>
    <property type="match status" value="1"/>
</dbReference>
<dbReference type="Proteomes" id="UP000092462">
    <property type="component" value="Unassembled WGS sequence"/>
</dbReference>
<dbReference type="EnsemblMetazoa" id="PPAI011043-RA">
    <property type="protein sequence ID" value="PPAI011043-PA"/>
    <property type="gene ID" value="PPAI011043"/>
</dbReference>
<dbReference type="SUPFAM" id="SSF57716">
    <property type="entry name" value="Glucocorticoid receptor-like (DNA-binding domain)"/>
    <property type="match status" value="1"/>
</dbReference>
<evidence type="ECO:0000313" key="1">
    <source>
        <dbReference type="EnsemblMetazoa" id="PPAI011043-PA"/>
    </source>
</evidence>